<feature type="region of interest" description="Disordered" evidence="1">
    <location>
        <begin position="1"/>
        <end position="41"/>
    </location>
</feature>
<dbReference type="AlphaFoldDB" id="A0AA36MWT8"/>
<dbReference type="EMBL" id="CAUJNA010001380">
    <property type="protein sequence ID" value="CAJ1386567.1"/>
    <property type="molecule type" value="Genomic_DNA"/>
</dbReference>
<evidence type="ECO:0000313" key="3">
    <source>
        <dbReference type="Proteomes" id="UP001178507"/>
    </source>
</evidence>
<gene>
    <name evidence="2" type="ORF">EVOR1521_LOCUS12844</name>
</gene>
<accession>A0AA36MWT8</accession>
<dbReference type="Proteomes" id="UP001178507">
    <property type="component" value="Unassembled WGS sequence"/>
</dbReference>
<keyword evidence="3" id="KW-1185">Reference proteome</keyword>
<evidence type="ECO:0000256" key="1">
    <source>
        <dbReference type="SAM" id="MobiDB-lite"/>
    </source>
</evidence>
<organism evidence="2 3">
    <name type="scientific">Effrenium voratum</name>
    <dbReference type="NCBI Taxonomy" id="2562239"/>
    <lineage>
        <taxon>Eukaryota</taxon>
        <taxon>Sar</taxon>
        <taxon>Alveolata</taxon>
        <taxon>Dinophyceae</taxon>
        <taxon>Suessiales</taxon>
        <taxon>Symbiodiniaceae</taxon>
        <taxon>Effrenium</taxon>
    </lineage>
</organism>
<comment type="caution">
    <text evidence="2">The sequence shown here is derived from an EMBL/GenBank/DDBJ whole genome shotgun (WGS) entry which is preliminary data.</text>
</comment>
<evidence type="ECO:0000313" key="2">
    <source>
        <dbReference type="EMBL" id="CAJ1386567.1"/>
    </source>
</evidence>
<name>A0AA36MWT8_9DINO</name>
<sequence length="121" mass="13645">MRHCPQSPDKGPSISMCKAQSETQRRTFREQRRASAKGMGALQQQLESRIQRLQRHTEELRGELQPGCANCSASFAAPDTLFCHRCGQKRVPTPERQSAHLSDESRSFDGRRLEHTLLGVA</sequence>
<protein>
    <submittedName>
        <fullName evidence="2">Uncharacterized protein</fullName>
    </submittedName>
</protein>
<reference evidence="2" key="1">
    <citation type="submission" date="2023-08" db="EMBL/GenBank/DDBJ databases">
        <authorList>
            <person name="Chen Y."/>
            <person name="Shah S."/>
            <person name="Dougan E. K."/>
            <person name="Thang M."/>
            <person name="Chan C."/>
        </authorList>
    </citation>
    <scope>NUCLEOTIDE SEQUENCE</scope>
</reference>
<proteinExistence type="predicted"/>
<feature type="compositionally biased region" description="Basic and acidic residues" evidence="1">
    <location>
        <begin position="23"/>
        <end position="33"/>
    </location>
</feature>